<dbReference type="Pfam" id="PF03641">
    <property type="entry name" value="Lysine_decarbox"/>
    <property type="match status" value="1"/>
</dbReference>
<dbReference type="OMA" id="HQKPIGL"/>
<accession>A0A0M0KIA1</accession>
<comment type="similarity">
    <text evidence="1 2">Belongs to the LOG family.</text>
</comment>
<dbReference type="EMBL" id="LILD01000001">
    <property type="protein sequence ID" value="KOO38484.1"/>
    <property type="molecule type" value="Genomic_DNA"/>
</dbReference>
<dbReference type="Gene3D" id="3.40.50.450">
    <property type="match status" value="1"/>
</dbReference>
<dbReference type="GeneID" id="87598251"/>
<dbReference type="EC" id="3.2.2.n1" evidence="2"/>
<sequence>MKICLFSGSSLGQHPIYAEQVRALGEQIGKQGWEVIYGGGNAGLMGVLAQSVLDNGGRVTGIIPKKIAENVPSIELSELLIVETMHERKQLMYERSDAFVTLPGGIGTLEELFEIFTWQQIGYHEKPVAVFNINRFFQPLLQMLDHTVNEGFLSSTCLEQLIVEEDMNTLFDRLQSFEYQTVNKWAHTKS</sequence>
<dbReference type="InterPro" id="IPR031100">
    <property type="entry name" value="LOG_fam"/>
</dbReference>
<dbReference type="PANTHER" id="PTHR31223:SF70">
    <property type="entry name" value="LOG FAMILY PROTEIN YJL055W"/>
    <property type="match status" value="1"/>
</dbReference>
<name>A0A0M0KIA1_ALKHA</name>
<dbReference type="NCBIfam" id="TIGR00730">
    <property type="entry name" value="Rossman fold protein, TIGR00730 family"/>
    <property type="match status" value="1"/>
</dbReference>
<dbReference type="RefSeq" id="WP_010898894.1">
    <property type="nucleotide sequence ID" value="NZ_CP040441.1"/>
</dbReference>
<comment type="caution">
    <text evidence="3">The sequence shown here is derived from an EMBL/GenBank/DDBJ whole genome shotgun (WGS) entry which is preliminary data.</text>
</comment>
<evidence type="ECO:0000256" key="1">
    <source>
        <dbReference type="ARBA" id="ARBA00006763"/>
    </source>
</evidence>
<dbReference type="GO" id="GO:0009691">
    <property type="term" value="P:cytokinin biosynthetic process"/>
    <property type="evidence" value="ECO:0007669"/>
    <property type="project" value="UniProtKB-UniRule"/>
</dbReference>
<dbReference type="InterPro" id="IPR005269">
    <property type="entry name" value="LOG"/>
</dbReference>
<organism evidence="3">
    <name type="scientific">Halalkalibacterium halodurans</name>
    <name type="common">Bacillus halodurans</name>
    <dbReference type="NCBI Taxonomy" id="86665"/>
    <lineage>
        <taxon>Bacteria</taxon>
        <taxon>Bacillati</taxon>
        <taxon>Bacillota</taxon>
        <taxon>Bacilli</taxon>
        <taxon>Bacillales</taxon>
        <taxon>Bacillaceae</taxon>
        <taxon>Halalkalibacterium (ex Joshi et al. 2022)</taxon>
    </lineage>
</organism>
<dbReference type="PATRIC" id="fig|136160.3.peg.1523"/>
<evidence type="ECO:0000256" key="2">
    <source>
        <dbReference type="RuleBase" id="RU363015"/>
    </source>
</evidence>
<reference evidence="3" key="1">
    <citation type="submission" date="2015-08" db="EMBL/GenBank/DDBJ databases">
        <title>Complete DNA Sequence of Pseudomonas syringae pv. actinidiae, the Causal Agent of Kiwifruit Canker Disease.</title>
        <authorList>
            <person name="Rikkerink E.H.A."/>
            <person name="Fineran P.C."/>
        </authorList>
    </citation>
    <scope>NUCLEOTIDE SEQUENCE</scope>
    <source>
        <strain evidence="3">DSM 13666</strain>
    </source>
</reference>
<dbReference type="GO" id="GO:0005829">
    <property type="term" value="C:cytosol"/>
    <property type="evidence" value="ECO:0007669"/>
    <property type="project" value="TreeGrafter"/>
</dbReference>
<keyword evidence="2" id="KW-0203">Cytokinin biosynthesis</keyword>
<proteinExistence type="inferred from homology"/>
<keyword evidence="2" id="KW-0378">Hydrolase</keyword>
<dbReference type="PANTHER" id="PTHR31223">
    <property type="entry name" value="LOG FAMILY PROTEIN YJL055W"/>
    <property type="match status" value="1"/>
</dbReference>
<protein>
    <recommendedName>
        <fullName evidence="2">Cytokinin riboside 5'-monophosphate phosphoribohydrolase</fullName>
        <ecNumber evidence="2">3.2.2.n1</ecNumber>
    </recommendedName>
</protein>
<evidence type="ECO:0000313" key="3">
    <source>
        <dbReference type="EMBL" id="KOO38484.1"/>
    </source>
</evidence>
<dbReference type="SUPFAM" id="SSF102405">
    <property type="entry name" value="MCP/YpsA-like"/>
    <property type="match status" value="1"/>
</dbReference>
<gene>
    <name evidence="3" type="ORF">AMD02_06130</name>
</gene>
<dbReference type="GO" id="GO:0016799">
    <property type="term" value="F:hydrolase activity, hydrolyzing N-glycosyl compounds"/>
    <property type="evidence" value="ECO:0007669"/>
    <property type="project" value="TreeGrafter"/>
</dbReference>
<dbReference type="AlphaFoldDB" id="A0A0M0KIA1"/>